<keyword evidence="8 9" id="KW-0378">Hydrolase</keyword>
<keyword evidence="6 9" id="KW-0479">Metal-binding</keyword>
<keyword evidence="5 9" id="KW-0963">Cytoplasm</keyword>
<evidence type="ECO:0000256" key="4">
    <source>
        <dbReference type="ARBA" id="ARBA00011062"/>
    </source>
</evidence>
<dbReference type="Proteomes" id="UP000533476">
    <property type="component" value="Unassembled WGS sequence"/>
</dbReference>
<dbReference type="NCBIfam" id="NF001490">
    <property type="entry name" value="PRK00346.1-4"/>
    <property type="match status" value="1"/>
</dbReference>
<organism evidence="11 12">
    <name type="scientific">Sulfobacillus harzensis</name>
    <dbReference type="NCBI Taxonomy" id="2729629"/>
    <lineage>
        <taxon>Bacteria</taxon>
        <taxon>Bacillati</taxon>
        <taxon>Bacillota</taxon>
        <taxon>Clostridia</taxon>
        <taxon>Eubacteriales</taxon>
        <taxon>Clostridiales Family XVII. Incertae Sedis</taxon>
        <taxon>Sulfobacillus</taxon>
    </lineage>
</organism>
<comment type="cofactor">
    <cofactor evidence="9">
        <name>a divalent metal cation</name>
        <dbReference type="ChEBI" id="CHEBI:60240"/>
    </cofactor>
    <text evidence="9">Binds 1 divalent metal cation per subunit.</text>
</comment>
<comment type="caution">
    <text evidence="11">The sequence shown here is derived from an EMBL/GenBank/DDBJ whole genome shotgun (WGS) entry which is preliminary data.</text>
</comment>
<feature type="binding site" evidence="9">
    <location>
        <position position="8"/>
    </location>
    <ligand>
        <name>a divalent metal cation</name>
        <dbReference type="ChEBI" id="CHEBI:60240"/>
    </ligand>
</feature>
<dbReference type="EC" id="3.1.3.5" evidence="9"/>
<comment type="function">
    <text evidence="9">Nucleotidase that shows phosphatase activity on nucleoside 5'-monophosphates.</text>
</comment>
<feature type="domain" description="Survival protein SurE-like phosphatase/nucleotidase" evidence="10">
    <location>
        <begin position="3"/>
        <end position="187"/>
    </location>
</feature>
<dbReference type="GO" id="GO:0008254">
    <property type="term" value="F:3'-nucleotidase activity"/>
    <property type="evidence" value="ECO:0007669"/>
    <property type="project" value="TreeGrafter"/>
</dbReference>
<evidence type="ECO:0000256" key="8">
    <source>
        <dbReference type="ARBA" id="ARBA00022801"/>
    </source>
</evidence>
<comment type="subcellular location">
    <subcellularLocation>
        <location evidence="3 9">Cytoplasm</location>
    </subcellularLocation>
</comment>
<evidence type="ECO:0000256" key="3">
    <source>
        <dbReference type="ARBA" id="ARBA00004496"/>
    </source>
</evidence>
<dbReference type="GO" id="GO:0004309">
    <property type="term" value="F:exopolyphosphatase activity"/>
    <property type="evidence" value="ECO:0007669"/>
    <property type="project" value="TreeGrafter"/>
</dbReference>
<dbReference type="Pfam" id="PF01975">
    <property type="entry name" value="SurE"/>
    <property type="match status" value="1"/>
</dbReference>
<dbReference type="GO" id="GO:0005737">
    <property type="term" value="C:cytoplasm"/>
    <property type="evidence" value="ECO:0007669"/>
    <property type="project" value="UniProtKB-SubCell"/>
</dbReference>
<comment type="cofactor">
    <cofactor evidence="2">
        <name>Mg(2+)</name>
        <dbReference type="ChEBI" id="CHEBI:18420"/>
    </cofactor>
</comment>
<dbReference type="InterPro" id="IPR030048">
    <property type="entry name" value="SurE"/>
</dbReference>
<dbReference type="AlphaFoldDB" id="A0A7Y0Q2V4"/>
<proteinExistence type="inferred from homology"/>
<evidence type="ECO:0000256" key="1">
    <source>
        <dbReference type="ARBA" id="ARBA00000815"/>
    </source>
</evidence>
<feature type="binding site" evidence="9">
    <location>
        <position position="95"/>
    </location>
    <ligand>
        <name>a divalent metal cation</name>
        <dbReference type="ChEBI" id="CHEBI:60240"/>
    </ligand>
</feature>
<dbReference type="GO" id="GO:0008253">
    <property type="term" value="F:5'-nucleotidase activity"/>
    <property type="evidence" value="ECO:0007669"/>
    <property type="project" value="UniProtKB-UniRule"/>
</dbReference>
<evidence type="ECO:0000259" key="10">
    <source>
        <dbReference type="Pfam" id="PF01975"/>
    </source>
</evidence>
<evidence type="ECO:0000313" key="12">
    <source>
        <dbReference type="Proteomes" id="UP000533476"/>
    </source>
</evidence>
<comment type="similarity">
    <text evidence="4 9">Belongs to the SurE nucleotidase family.</text>
</comment>
<dbReference type="GO" id="GO:0046872">
    <property type="term" value="F:metal ion binding"/>
    <property type="evidence" value="ECO:0007669"/>
    <property type="project" value="UniProtKB-UniRule"/>
</dbReference>
<dbReference type="SUPFAM" id="SSF64167">
    <property type="entry name" value="SurE-like"/>
    <property type="match status" value="1"/>
</dbReference>
<sequence>MHILISNDDGIQARGLQTLRRILEPVATITVVAPERQRSAMGHAITMHKPLYAKPAVYGPNSRGWRVNGTPADCVKLGIGALAGERPDLVLSGINHGTNLGRDVFYSGTVSAAMEAMFLGVPAIALSLEDGENNGFEWVARFVRWWIGRAEFQLPPPGIVYNVNFPSLSRGRPRLLRVVKLGQREYANDFQKATDPRGREYFWIAGDRIDNLEDKETDVAQHHLGAITLTPLHMHLTAESLLERIPDIEVPVLDGDPRMG</sequence>
<protein>
    <recommendedName>
        <fullName evidence="9">5'-nucleotidase SurE</fullName>
        <ecNumber evidence="9">3.1.3.5</ecNumber>
    </recommendedName>
    <alternativeName>
        <fullName evidence="9">Nucleoside 5'-monophosphate phosphohydrolase</fullName>
    </alternativeName>
</protein>
<dbReference type="RefSeq" id="WP_169098433.1">
    <property type="nucleotide sequence ID" value="NZ_JABBVZ010000020.1"/>
</dbReference>
<evidence type="ECO:0000256" key="2">
    <source>
        <dbReference type="ARBA" id="ARBA00001946"/>
    </source>
</evidence>
<dbReference type="FunFam" id="3.40.1210.10:FF:000001">
    <property type="entry name" value="5'/3'-nucleotidase SurE"/>
    <property type="match status" value="1"/>
</dbReference>
<comment type="catalytic activity">
    <reaction evidence="1 9">
        <text>a ribonucleoside 5'-phosphate + H2O = a ribonucleoside + phosphate</text>
        <dbReference type="Rhea" id="RHEA:12484"/>
        <dbReference type="ChEBI" id="CHEBI:15377"/>
        <dbReference type="ChEBI" id="CHEBI:18254"/>
        <dbReference type="ChEBI" id="CHEBI:43474"/>
        <dbReference type="ChEBI" id="CHEBI:58043"/>
        <dbReference type="EC" id="3.1.3.5"/>
    </reaction>
</comment>
<feature type="binding site" evidence="9">
    <location>
        <position position="39"/>
    </location>
    <ligand>
        <name>a divalent metal cation</name>
        <dbReference type="ChEBI" id="CHEBI:60240"/>
    </ligand>
</feature>
<dbReference type="HAMAP" id="MF_00060">
    <property type="entry name" value="SurE"/>
    <property type="match status" value="1"/>
</dbReference>
<keyword evidence="7 9" id="KW-0547">Nucleotide-binding</keyword>
<feature type="binding site" evidence="9">
    <location>
        <position position="9"/>
    </location>
    <ligand>
        <name>a divalent metal cation</name>
        <dbReference type="ChEBI" id="CHEBI:60240"/>
    </ligand>
</feature>
<reference evidence="11 12" key="1">
    <citation type="submission" date="2020-04" db="EMBL/GenBank/DDBJ databases">
        <authorList>
            <person name="Zhang R."/>
            <person name="Schippers A."/>
        </authorList>
    </citation>
    <scope>NUCLEOTIDE SEQUENCE [LARGE SCALE GENOMIC DNA]</scope>
    <source>
        <strain evidence="11 12">DSM 109850</strain>
    </source>
</reference>
<dbReference type="NCBIfam" id="TIGR00087">
    <property type="entry name" value="surE"/>
    <property type="match status" value="1"/>
</dbReference>
<evidence type="ECO:0000256" key="6">
    <source>
        <dbReference type="ARBA" id="ARBA00022723"/>
    </source>
</evidence>
<dbReference type="Gene3D" id="3.40.1210.10">
    <property type="entry name" value="Survival protein SurE-like phosphatase/nucleotidase"/>
    <property type="match status" value="1"/>
</dbReference>
<evidence type="ECO:0000256" key="9">
    <source>
        <dbReference type="HAMAP-Rule" id="MF_00060"/>
    </source>
</evidence>
<gene>
    <name evidence="9 11" type="primary">surE</name>
    <name evidence="11" type="ORF">HIJ39_07910</name>
</gene>
<accession>A0A7Y0Q2V4</accession>
<dbReference type="PANTHER" id="PTHR30457:SF12">
    <property type="entry name" value="5'_3'-NUCLEOTIDASE SURE"/>
    <property type="match status" value="1"/>
</dbReference>
<dbReference type="InterPro" id="IPR036523">
    <property type="entry name" value="SurE-like_sf"/>
</dbReference>
<dbReference type="GO" id="GO:0000166">
    <property type="term" value="F:nucleotide binding"/>
    <property type="evidence" value="ECO:0007669"/>
    <property type="project" value="UniProtKB-KW"/>
</dbReference>
<dbReference type="PANTHER" id="PTHR30457">
    <property type="entry name" value="5'-NUCLEOTIDASE SURE"/>
    <property type="match status" value="1"/>
</dbReference>
<dbReference type="InterPro" id="IPR002828">
    <property type="entry name" value="SurE-like_Pase/nucleotidase"/>
</dbReference>
<dbReference type="EMBL" id="JABBVZ010000020">
    <property type="protein sequence ID" value="NMP22276.1"/>
    <property type="molecule type" value="Genomic_DNA"/>
</dbReference>
<evidence type="ECO:0000256" key="5">
    <source>
        <dbReference type="ARBA" id="ARBA00022490"/>
    </source>
</evidence>
<keyword evidence="12" id="KW-1185">Reference proteome</keyword>
<name>A0A7Y0Q2V4_9FIRM</name>
<evidence type="ECO:0000256" key="7">
    <source>
        <dbReference type="ARBA" id="ARBA00022741"/>
    </source>
</evidence>
<evidence type="ECO:0000313" key="11">
    <source>
        <dbReference type="EMBL" id="NMP22276.1"/>
    </source>
</evidence>